<dbReference type="Proteomes" id="UP000521872">
    <property type="component" value="Unassembled WGS sequence"/>
</dbReference>
<evidence type="ECO:0008006" key="4">
    <source>
        <dbReference type="Google" id="ProtNLM"/>
    </source>
</evidence>
<sequence length="599" mass="68964">MNIQSLNRDVLFMIFNFNVTDEDEPSMLPRLRTTLSASHVCRTFRDVLLFSPSIWGKLVHIDSSQGATSRSMVEEIMQRSGQTTPLWIEASQTRDRSDRESSRTARRELLLEILQSFWPRVQRISVVSDVDGYGIDRRISEIFRRPAPFLQIFKASIPLGPYLYKPEAQADIALSLFSQEAPSLRTFGYDGFHLPTTSPWYSNITHFDTVQGTALNRQLDDTLNILNLMPRLRYLRMLADGQFFWNVSHDEKDSITLPHLKYIELSNFEANSARELLRRVKPSPKGCLTNLRLEFDIWCGKLLSKTIIPVLKKNLRLLYGSAPPTLLSLDIGRFGLRILDAGTCLHLAHCEGRVKINLDQGISIDLNWESHLRKYDDDLMLRISGYRTAYCHLPILSSFFSSSRLRRVTWLRVTKLFFPYASLLAPFRDVLALEVHVKAISDLLRAIKLRETGKRLPRRDEEDSSEEEGLYQEEKQFDPEKLFPHLLDLRITVGNGCFYSYDGDPYDIHDFLQHRVRISKPIKNVRLVDDDVEAVHGFNYISNLVSCVEGTDLFIRKDGGWHQHVYVPSETKGNKKDHDDITDEEEGWSDDGASECSKC</sequence>
<feature type="compositionally biased region" description="Acidic residues" evidence="1">
    <location>
        <begin position="580"/>
        <end position="593"/>
    </location>
</feature>
<keyword evidence="3" id="KW-1185">Reference proteome</keyword>
<dbReference type="EMBL" id="JAACJL010000016">
    <property type="protein sequence ID" value="KAF4619513.1"/>
    <property type="molecule type" value="Genomic_DNA"/>
</dbReference>
<dbReference type="AlphaFoldDB" id="A0A8H4VRA5"/>
<feature type="region of interest" description="Disordered" evidence="1">
    <location>
        <begin position="570"/>
        <end position="599"/>
    </location>
</feature>
<gene>
    <name evidence="2" type="ORF">D9613_004639</name>
</gene>
<reference evidence="2 3" key="1">
    <citation type="submission" date="2019-12" db="EMBL/GenBank/DDBJ databases">
        <authorList>
            <person name="Floudas D."/>
            <person name="Bentzer J."/>
            <person name="Ahren D."/>
            <person name="Johansson T."/>
            <person name="Persson P."/>
            <person name="Tunlid A."/>
        </authorList>
    </citation>
    <scope>NUCLEOTIDE SEQUENCE [LARGE SCALE GENOMIC DNA]</scope>
    <source>
        <strain evidence="2 3">CBS 102.39</strain>
    </source>
</reference>
<protein>
    <recommendedName>
        <fullName evidence="4">F-box domain-containing protein</fullName>
    </recommendedName>
</protein>
<name>A0A8H4VRA5_9AGAR</name>
<organism evidence="2 3">
    <name type="scientific">Agrocybe pediades</name>
    <dbReference type="NCBI Taxonomy" id="84607"/>
    <lineage>
        <taxon>Eukaryota</taxon>
        <taxon>Fungi</taxon>
        <taxon>Dikarya</taxon>
        <taxon>Basidiomycota</taxon>
        <taxon>Agaricomycotina</taxon>
        <taxon>Agaricomycetes</taxon>
        <taxon>Agaricomycetidae</taxon>
        <taxon>Agaricales</taxon>
        <taxon>Agaricineae</taxon>
        <taxon>Strophariaceae</taxon>
        <taxon>Agrocybe</taxon>
    </lineage>
</organism>
<accession>A0A8H4VRA5</accession>
<evidence type="ECO:0000313" key="3">
    <source>
        <dbReference type="Proteomes" id="UP000521872"/>
    </source>
</evidence>
<evidence type="ECO:0000256" key="1">
    <source>
        <dbReference type="SAM" id="MobiDB-lite"/>
    </source>
</evidence>
<evidence type="ECO:0000313" key="2">
    <source>
        <dbReference type="EMBL" id="KAF4619513.1"/>
    </source>
</evidence>
<proteinExistence type="predicted"/>
<comment type="caution">
    <text evidence="2">The sequence shown here is derived from an EMBL/GenBank/DDBJ whole genome shotgun (WGS) entry which is preliminary data.</text>
</comment>